<dbReference type="Pfam" id="PF03990">
    <property type="entry name" value="DUF348"/>
    <property type="match status" value="3"/>
</dbReference>
<evidence type="ECO:0000256" key="1">
    <source>
        <dbReference type="ARBA" id="ARBA00010830"/>
    </source>
</evidence>
<dbReference type="RefSeq" id="WP_166104998.1">
    <property type="nucleotide sequence ID" value="NZ_BMMY01000004.1"/>
</dbReference>
<evidence type="ECO:0000256" key="2">
    <source>
        <dbReference type="ARBA" id="ARBA00022729"/>
    </source>
</evidence>
<keyword evidence="2" id="KW-0732">Signal</keyword>
<accession>A0A7G9R2D3</accession>
<dbReference type="Pfam" id="PF06737">
    <property type="entry name" value="Transglycosylas"/>
    <property type="match status" value="1"/>
</dbReference>
<organism evidence="6 7">
    <name type="scientific">Phycicoccus endophyticus</name>
    <dbReference type="NCBI Taxonomy" id="1690220"/>
    <lineage>
        <taxon>Bacteria</taxon>
        <taxon>Bacillati</taxon>
        <taxon>Actinomycetota</taxon>
        <taxon>Actinomycetes</taxon>
        <taxon>Micrococcales</taxon>
        <taxon>Intrasporangiaceae</taxon>
        <taxon>Phycicoccus</taxon>
    </lineage>
</organism>
<dbReference type="EMBL" id="CP060712">
    <property type="protein sequence ID" value="QNN49758.1"/>
    <property type="molecule type" value="Genomic_DNA"/>
</dbReference>
<evidence type="ECO:0000259" key="5">
    <source>
        <dbReference type="PROSITE" id="PS51109"/>
    </source>
</evidence>
<protein>
    <submittedName>
        <fullName evidence="6">Transglycosylase family protein</fullName>
    </submittedName>
</protein>
<evidence type="ECO:0000256" key="3">
    <source>
        <dbReference type="ARBA" id="ARBA00022801"/>
    </source>
</evidence>
<dbReference type="AlphaFoldDB" id="A0A7G9R2D3"/>
<proteinExistence type="inferred from homology"/>
<feature type="compositionally biased region" description="Low complexity" evidence="4">
    <location>
        <begin position="283"/>
        <end position="298"/>
    </location>
</feature>
<dbReference type="InterPro" id="IPR023346">
    <property type="entry name" value="Lysozyme-like_dom_sf"/>
</dbReference>
<evidence type="ECO:0000313" key="7">
    <source>
        <dbReference type="Proteomes" id="UP000515976"/>
    </source>
</evidence>
<gene>
    <name evidence="6" type="ORF">H9L10_01255</name>
</gene>
<dbReference type="SMART" id="SM01208">
    <property type="entry name" value="G5"/>
    <property type="match status" value="1"/>
</dbReference>
<dbReference type="Proteomes" id="UP000515976">
    <property type="component" value="Chromosome"/>
</dbReference>
<feature type="region of interest" description="Disordered" evidence="4">
    <location>
        <begin position="273"/>
        <end position="300"/>
    </location>
</feature>
<keyword evidence="3" id="KW-0378">Hydrolase</keyword>
<dbReference type="CDD" id="cd13925">
    <property type="entry name" value="RPF"/>
    <property type="match status" value="1"/>
</dbReference>
<dbReference type="Pfam" id="PF07501">
    <property type="entry name" value="G5"/>
    <property type="match status" value="1"/>
</dbReference>
<reference evidence="6 7" key="1">
    <citation type="submission" date="2020-08" db="EMBL/GenBank/DDBJ databases">
        <title>Genome sequence of Phycicoccus endophyticus JCM 31784T.</title>
        <authorList>
            <person name="Hyun D.-W."/>
            <person name="Bae J.-W."/>
        </authorList>
    </citation>
    <scope>NUCLEOTIDE SEQUENCE [LARGE SCALE GENOMIC DNA]</scope>
    <source>
        <strain evidence="6 7">JCM 31784</strain>
    </source>
</reference>
<dbReference type="Gene3D" id="1.10.530.10">
    <property type="match status" value="1"/>
</dbReference>
<evidence type="ECO:0000256" key="4">
    <source>
        <dbReference type="SAM" id="MobiDB-lite"/>
    </source>
</evidence>
<dbReference type="Gene3D" id="2.20.230.10">
    <property type="entry name" value="Resuscitation-promoting factor rpfb"/>
    <property type="match status" value="1"/>
</dbReference>
<dbReference type="PROSITE" id="PS51109">
    <property type="entry name" value="G5"/>
    <property type="match status" value="1"/>
</dbReference>
<dbReference type="SUPFAM" id="SSF53955">
    <property type="entry name" value="Lysozyme-like"/>
    <property type="match status" value="1"/>
</dbReference>
<name>A0A7G9R2D3_9MICO</name>
<dbReference type="GO" id="GO:0016787">
    <property type="term" value="F:hydrolase activity"/>
    <property type="evidence" value="ECO:0007669"/>
    <property type="project" value="UniProtKB-KW"/>
</dbReference>
<evidence type="ECO:0000313" key="6">
    <source>
        <dbReference type="EMBL" id="QNN49758.1"/>
    </source>
</evidence>
<dbReference type="KEGG" id="pei:H9L10_01255"/>
<dbReference type="InterPro" id="IPR011098">
    <property type="entry name" value="G5_dom"/>
</dbReference>
<sequence>MPSRSIRHAAQGAAALAVAVGSVGVAHFDKAVALSVDGSPSTVHVFGGTVEDALDKQGIELGAHDVVVPSLDAPLEDGDHVFVRYGRKLTVTVDGKTSQYWTTARTVDAALRDVGVRSEGAVLTASRSMPLGRDGLELGVTTPKKLTVVVGGHARTVRSAAPKVAGVFGELGVNRNAVDIVEPGLDHAVRNGMTIRLKRVVTRTKTSTEAIDFSTTRQEDSSLYEGETSTVTAGVEGAKKVTRELRYVDGKLDSSTVVRTRVVSRPTPAVVKVGTKERPVAPAPTTSEPSTSSSSSSAGNVSGAGINLANAAMWDRIAVCESGGNWSINTGNGYYGGLQFATSSWLAYGGADFAPRADLASRAEQITVANRYYAVAGLSPWGCAHAA</sequence>
<dbReference type="InterPro" id="IPR010618">
    <property type="entry name" value="RPF"/>
</dbReference>
<comment type="similarity">
    <text evidence="1">Belongs to the transglycosylase family. Rpf subfamily.</text>
</comment>
<dbReference type="InterPro" id="IPR007137">
    <property type="entry name" value="DUF348"/>
</dbReference>
<keyword evidence="7" id="KW-1185">Reference proteome</keyword>
<feature type="domain" description="G5" evidence="5">
    <location>
        <begin position="197"/>
        <end position="277"/>
    </location>
</feature>